<evidence type="ECO:0000256" key="1">
    <source>
        <dbReference type="ARBA" id="ARBA00022553"/>
    </source>
</evidence>
<accession>A0A4P6JJL2</accession>
<keyword evidence="5" id="KW-1185">Reference proteome</keyword>
<evidence type="ECO:0000313" key="4">
    <source>
        <dbReference type="EMBL" id="QBD75120.1"/>
    </source>
</evidence>
<dbReference type="InterPro" id="IPR001789">
    <property type="entry name" value="Sig_transdc_resp-reg_receiver"/>
</dbReference>
<evidence type="ECO:0000256" key="2">
    <source>
        <dbReference type="PROSITE-ProRule" id="PRU00169"/>
    </source>
</evidence>
<dbReference type="PANTHER" id="PTHR44591">
    <property type="entry name" value="STRESS RESPONSE REGULATOR PROTEIN 1"/>
    <property type="match status" value="1"/>
</dbReference>
<comment type="caution">
    <text evidence="2">Lacks conserved residue(s) required for the propagation of feature annotation.</text>
</comment>
<dbReference type="Gene3D" id="3.40.50.2300">
    <property type="match status" value="1"/>
</dbReference>
<dbReference type="OrthoDB" id="9790442at2"/>
<organism evidence="4 5">
    <name type="scientific">Ktedonosporobacter rubrisoli</name>
    <dbReference type="NCBI Taxonomy" id="2509675"/>
    <lineage>
        <taxon>Bacteria</taxon>
        <taxon>Bacillati</taxon>
        <taxon>Chloroflexota</taxon>
        <taxon>Ktedonobacteria</taxon>
        <taxon>Ktedonobacterales</taxon>
        <taxon>Ktedonosporobacteraceae</taxon>
        <taxon>Ktedonosporobacter</taxon>
    </lineage>
</organism>
<evidence type="ECO:0000313" key="5">
    <source>
        <dbReference type="Proteomes" id="UP000290365"/>
    </source>
</evidence>
<sequence length="183" mass="20323">MGQHIAQKRTQLTVMLIDSNRAIQECIAPGLRFEGFCVEIAESGLAGIKLARRRKPDLLIIALELPDISGIIVCQRLRRLSPTRNIPILMLAKPGDSADRAASIVAGANDYLTAPLDLVDLLDRIYIQLPQAIPELLYGVPLRDEYGPDRATHNTDCGSLEGWVMRLIKRQGKQQQTAEEKQD</sequence>
<dbReference type="SMART" id="SM00448">
    <property type="entry name" value="REC"/>
    <property type="match status" value="1"/>
</dbReference>
<feature type="domain" description="Response regulatory" evidence="3">
    <location>
        <begin position="13"/>
        <end position="129"/>
    </location>
</feature>
<dbReference type="Pfam" id="PF00072">
    <property type="entry name" value="Response_reg"/>
    <property type="match status" value="1"/>
</dbReference>
<dbReference type="EMBL" id="CP035758">
    <property type="protein sequence ID" value="QBD75120.1"/>
    <property type="molecule type" value="Genomic_DNA"/>
</dbReference>
<dbReference type="InterPro" id="IPR050595">
    <property type="entry name" value="Bact_response_regulator"/>
</dbReference>
<protein>
    <submittedName>
        <fullName evidence="4">Response regulator</fullName>
    </submittedName>
</protein>
<dbReference type="RefSeq" id="WP_129885719.1">
    <property type="nucleotide sequence ID" value="NZ_CP035758.1"/>
</dbReference>
<name>A0A4P6JJL2_KTERU</name>
<keyword evidence="1" id="KW-0597">Phosphoprotein</keyword>
<dbReference type="Proteomes" id="UP000290365">
    <property type="component" value="Chromosome"/>
</dbReference>
<dbReference type="GO" id="GO:0000160">
    <property type="term" value="P:phosphorelay signal transduction system"/>
    <property type="evidence" value="ECO:0007669"/>
    <property type="project" value="InterPro"/>
</dbReference>
<dbReference type="InterPro" id="IPR011006">
    <property type="entry name" value="CheY-like_superfamily"/>
</dbReference>
<dbReference type="PANTHER" id="PTHR44591:SF22">
    <property type="entry name" value="CHEY SUBFAMILY"/>
    <property type="match status" value="1"/>
</dbReference>
<reference evidence="4 5" key="1">
    <citation type="submission" date="2019-01" db="EMBL/GenBank/DDBJ databases">
        <title>Ktedonosporobacter rubrisoli SCAWS-G2.</title>
        <authorList>
            <person name="Huang Y."/>
            <person name="Yan B."/>
        </authorList>
    </citation>
    <scope>NUCLEOTIDE SEQUENCE [LARGE SCALE GENOMIC DNA]</scope>
    <source>
        <strain evidence="4 5">SCAWS-G2</strain>
    </source>
</reference>
<dbReference type="AlphaFoldDB" id="A0A4P6JJL2"/>
<dbReference type="PROSITE" id="PS50110">
    <property type="entry name" value="RESPONSE_REGULATORY"/>
    <property type="match status" value="1"/>
</dbReference>
<proteinExistence type="predicted"/>
<dbReference type="KEGG" id="kbs:EPA93_03555"/>
<evidence type="ECO:0000259" key="3">
    <source>
        <dbReference type="PROSITE" id="PS50110"/>
    </source>
</evidence>
<dbReference type="SUPFAM" id="SSF52172">
    <property type="entry name" value="CheY-like"/>
    <property type="match status" value="1"/>
</dbReference>
<gene>
    <name evidence="4" type="ORF">EPA93_03555</name>
</gene>